<feature type="compositionally biased region" description="Pro residues" evidence="1">
    <location>
        <begin position="92"/>
        <end position="108"/>
    </location>
</feature>
<organism evidence="2 3">
    <name type="scientific">Streptomyces piniterrae</name>
    <dbReference type="NCBI Taxonomy" id="2571125"/>
    <lineage>
        <taxon>Bacteria</taxon>
        <taxon>Bacillati</taxon>
        <taxon>Actinomycetota</taxon>
        <taxon>Actinomycetes</taxon>
        <taxon>Kitasatosporales</taxon>
        <taxon>Streptomycetaceae</taxon>
        <taxon>Streptomyces</taxon>
    </lineage>
</organism>
<dbReference type="RefSeq" id="WP_136739389.1">
    <property type="nucleotide sequence ID" value="NZ_SUMB01000003.1"/>
</dbReference>
<dbReference type="OrthoDB" id="4244526at2"/>
<keyword evidence="3" id="KW-1185">Reference proteome</keyword>
<dbReference type="EMBL" id="SUMB01000003">
    <property type="protein sequence ID" value="TJZ55613.1"/>
    <property type="molecule type" value="Genomic_DNA"/>
</dbReference>
<dbReference type="AlphaFoldDB" id="A0A4U0NMX9"/>
<protein>
    <submittedName>
        <fullName evidence="2">Uncharacterized protein</fullName>
    </submittedName>
</protein>
<gene>
    <name evidence="2" type="ORF">FCH28_09750</name>
</gene>
<dbReference type="Proteomes" id="UP000308697">
    <property type="component" value="Unassembled WGS sequence"/>
</dbReference>
<name>A0A4U0NMX9_9ACTN</name>
<sequence>MSMPPIYVPLDRDEVVRCLGNRLPPRVGRPVLRVPTDAEVQTGGVCVFPIEGRPGYLYYLLDGLIVEQDAGPVDEALAALIPGSVLETVPGDIPPETPPTSPSDPPWDPAGLRTDAPTE</sequence>
<evidence type="ECO:0000313" key="3">
    <source>
        <dbReference type="Proteomes" id="UP000308697"/>
    </source>
</evidence>
<accession>A0A4U0NMX9</accession>
<feature type="region of interest" description="Disordered" evidence="1">
    <location>
        <begin position="88"/>
        <end position="119"/>
    </location>
</feature>
<reference evidence="2 3" key="1">
    <citation type="submission" date="2019-04" db="EMBL/GenBank/DDBJ databases">
        <title>Streptomyces piniterrae sp. nov., a heliquinomycin-producing actinomycete isolated from rhizosphere soil of Pinus yunnanensis.</title>
        <authorList>
            <person name="Zhuang X."/>
            <person name="Zhao J."/>
        </authorList>
    </citation>
    <scope>NUCLEOTIDE SEQUENCE [LARGE SCALE GENOMIC DNA]</scope>
    <source>
        <strain evidence="3">jys28</strain>
    </source>
</reference>
<comment type="caution">
    <text evidence="2">The sequence shown here is derived from an EMBL/GenBank/DDBJ whole genome shotgun (WGS) entry which is preliminary data.</text>
</comment>
<evidence type="ECO:0000313" key="2">
    <source>
        <dbReference type="EMBL" id="TJZ55613.1"/>
    </source>
</evidence>
<proteinExistence type="predicted"/>
<evidence type="ECO:0000256" key="1">
    <source>
        <dbReference type="SAM" id="MobiDB-lite"/>
    </source>
</evidence>